<sequence>MAATAAADDSRFRSAREEEQRPWVAALRGNGLEKRSCRWFYSRQARKGDSERNVGEVQRSTLRFGDKLFYSSGRQEETEEMGKSSEDQRIAVSPQSIWSTNSSWSGSWSESVSSSKQSSEMSSPSTTASASELDAWELLNEVAGEVERLKMNEDRMQSSFRMKQSVESDSYSLESGSVPLSHLPTYGHCRQPSQSVLPLPTPACNGGTPVTALAPPKDRMPSGGTPQGSRTWIHSRNDDQKAFNSVQPQHRVPRNEGVRWNNRHGWPGHSSKGVQQKAGRHNQNFGGYPRTSGKPVEWNGLQQWTGAHAVNGGSGMRAVFLGNLGSSRESTGTGVFLPRCIGGAPDSRRKPACSAVLLPSRIVQVLNLNVDDMRSHSATLPAGAVHSPSEYTRVHPSQMYVTEPNSGAPKRDIGVLPVLSRKFQSAAQPHQLSDVSTEFSLPTEWTY</sequence>
<protein>
    <submittedName>
        <fullName evidence="2">Uncharacterized protein</fullName>
    </submittedName>
</protein>
<feature type="compositionally biased region" description="Basic and acidic residues" evidence="1">
    <location>
        <begin position="8"/>
        <end position="20"/>
    </location>
</feature>
<evidence type="ECO:0000313" key="3">
    <source>
        <dbReference type="Proteomes" id="UP001605036"/>
    </source>
</evidence>
<evidence type="ECO:0000256" key="1">
    <source>
        <dbReference type="SAM" id="MobiDB-lite"/>
    </source>
</evidence>
<accession>A0ABD1XYJ8</accession>
<dbReference type="Proteomes" id="UP001605036">
    <property type="component" value="Unassembled WGS sequence"/>
</dbReference>
<feature type="region of interest" description="Disordered" evidence="1">
    <location>
        <begin position="257"/>
        <end position="294"/>
    </location>
</feature>
<organism evidence="2 3">
    <name type="scientific">Riccia fluitans</name>
    <dbReference type="NCBI Taxonomy" id="41844"/>
    <lineage>
        <taxon>Eukaryota</taxon>
        <taxon>Viridiplantae</taxon>
        <taxon>Streptophyta</taxon>
        <taxon>Embryophyta</taxon>
        <taxon>Marchantiophyta</taxon>
        <taxon>Marchantiopsida</taxon>
        <taxon>Marchantiidae</taxon>
        <taxon>Marchantiales</taxon>
        <taxon>Ricciaceae</taxon>
        <taxon>Riccia</taxon>
    </lineage>
</organism>
<feature type="region of interest" description="Disordered" evidence="1">
    <location>
        <begin position="71"/>
        <end position="131"/>
    </location>
</feature>
<proteinExistence type="predicted"/>
<feature type="region of interest" description="Disordered" evidence="1">
    <location>
        <begin position="1"/>
        <end position="20"/>
    </location>
</feature>
<feature type="compositionally biased region" description="Low complexity" evidence="1">
    <location>
        <begin position="93"/>
        <end position="131"/>
    </location>
</feature>
<dbReference type="PANTHER" id="PTHR33356">
    <property type="entry name" value="TIP41-LIKE PROTEIN"/>
    <property type="match status" value="1"/>
</dbReference>
<name>A0ABD1XYJ8_9MARC</name>
<comment type="caution">
    <text evidence="2">The sequence shown here is derived from an EMBL/GenBank/DDBJ whole genome shotgun (WGS) entry which is preliminary data.</text>
</comment>
<keyword evidence="3" id="KW-1185">Reference proteome</keyword>
<evidence type="ECO:0000313" key="2">
    <source>
        <dbReference type="EMBL" id="KAL2614030.1"/>
    </source>
</evidence>
<gene>
    <name evidence="2" type="ORF">R1flu_025722</name>
</gene>
<feature type="compositionally biased region" description="Basic and acidic residues" evidence="1">
    <location>
        <begin position="74"/>
        <end position="89"/>
    </location>
</feature>
<reference evidence="2 3" key="1">
    <citation type="submission" date="2024-09" db="EMBL/GenBank/DDBJ databases">
        <title>Chromosome-scale assembly of Riccia fluitans.</title>
        <authorList>
            <person name="Paukszto L."/>
            <person name="Sawicki J."/>
            <person name="Karawczyk K."/>
            <person name="Piernik-Szablinska J."/>
            <person name="Szczecinska M."/>
            <person name="Mazdziarz M."/>
        </authorList>
    </citation>
    <scope>NUCLEOTIDE SEQUENCE [LARGE SCALE GENOMIC DNA]</scope>
    <source>
        <strain evidence="2">Rf_01</strain>
        <tissue evidence="2">Aerial parts of the thallus</tissue>
    </source>
</reference>
<dbReference type="EMBL" id="JBHFFA010000007">
    <property type="protein sequence ID" value="KAL2614030.1"/>
    <property type="molecule type" value="Genomic_DNA"/>
</dbReference>
<dbReference type="AlphaFoldDB" id="A0ABD1XYJ8"/>
<dbReference type="PANTHER" id="PTHR33356:SF5">
    <property type="entry name" value="TIP41-LIKE PROTEIN"/>
    <property type="match status" value="1"/>
</dbReference>